<feature type="region of interest" description="Disordered" evidence="6">
    <location>
        <begin position="233"/>
        <end position="336"/>
    </location>
</feature>
<dbReference type="AlphaFoldDB" id="A0A843U499"/>
<evidence type="ECO:0000256" key="5">
    <source>
        <dbReference type="ARBA" id="ARBA00023242"/>
    </source>
</evidence>
<feature type="compositionally biased region" description="Pro residues" evidence="6">
    <location>
        <begin position="10"/>
        <end position="30"/>
    </location>
</feature>
<feature type="compositionally biased region" description="Low complexity" evidence="6">
    <location>
        <begin position="51"/>
        <end position="64"/>
    </location>
</feature>
<dbReference type="OrthoDB" id="21550at2759"/>
<comment type="subcellular location">
    <subcellularLocation>
        <location evidence="1">Nucleus</location>
    </subcellularLocation>
</comment>
<gene>
    <name evidence="7" type="ORF">Taro_012561</name>
</gene>
<evidence type="ECO:0000256" key="2">
    <source>
        <dbReference type="ARBA" id="ARBA00022517"/>
    </source>
</evidence>
<proteinExistence type="predicted"/>
<feature type="compositionally biased region" description="Acidic residues" evidence="6">
    <location>
        <begin position="305"/>
        <end position="314"/>
    </location>
</feature>
<protein>
    <submittedName>
        <fullName evidence="7">Uncharacterized protein</fullName>
    </submittedName>
</protein>
<dbReference type="PANTHER" id="PTHR31633">
    <property type="entry name" value="H/ACA RIBONUCLEOPROTEIN COMPLEX NON-CORE SUBUNIT NAF1"/>
    <property type="match status" value="1"/>
</dbReference>
<keyword evidence="2" id="KW-0690">Ribosome biogenesis</keyword>
<name>A0A843U499_COLES</name>
<dbReference type="Proteomes" id="UP000652761">
    <property type="component" value="Unassembled WGS sequence"/>
</dbReference>
<evidence type="ECO:0000313" key="8">
    <source>
        <dbReference type="Proteomes" id="UP000652761"/>
    </source>
</evidence>
<accession>A0A843U499</accession>
<dbReference type="GO" id="GO:0005634">
    <property type="term" value="C:nucleus"/>
    <property type="evidence" value="ECO:0007669"/>
    <property type="project" value="UniProtKB-SubCell"/>
</dbReference>
<dbReference type="GO" id="GO:0003723">
    <property type="term" value="F:RNA binding"/>
    <property type="evidence" value="ECO:0007669"/>
    <property type="project" value="UniProtKB-KW"/>
</dbReference>
<organism evidence="7 8">
    <name type="scientific">Colocasia esculenta</name>
    <name type="common">Wild taro</name>
    <name type="synonym">Arum esculentum</name>
    <dbReference type="NCBI Taxonomy" id="4460"/>
    <lineage>
        <taxon>Eukaryota</taxon>
        <taxon>Viridiplantae</taxon>
        <taxon>Streptophyta</taxon>
        <taxon>Embryophyta</taxon>
        <taxon>Tracheophyta</taxon>
        <taxon>Spermatophyta</taxon>
        <taxon>Magnoliopsida</taxon>
        <taxon>Liliopsida</taxon>
        <taxon>Araceae</taxon>
        <taxon>Aroideae</taxon>
        <taxon>Colocasieae</taxon>
        <taxon>Colocasia</taxon>
    </lineage>
</organism>
<feature type="region of interest" description="Disordered" evidence="6">
    <location>
        <begin position="1"/>
        <end position="77"/>
    </location>
</feature>
<dbReference type="InterPro" id="IPR040309">
    <property type="entry name" value="Naf1"/>
</dbReference>
<keyword evidence="3" id="KW-0698">rRNA processing</keyword>
<dbReference type="GO" id="GO:0006364">
    <property type="term" value="P:rRNA processing"/>
    <property type="evidence" value="ECO:0007669"/>
    <property type="project" value="UniProtKB-KW"/>
</dbReference>
<reference evidence="7" key="1">
    <citation type="submission" date="2017-07" db="EMBL/GenBank/DDBJ databases">
        <title>Taro Niue Genome Assembly and Annotation.</title>
        <authorList>
            <person name="Atibalentja N."/>
            <person name="Keating K."/>
            <person name="Fields C.J."/>
        </authorList>
    </citation>
    <scope>NUCLEOTIDE SEQUENCE</scope>
    <source>
        <strain evidence="7">Niue_2</strain>
        <tissue evidence="7">Leaf</tissue>
    </source>
</reference>
<keyword evidence="5" id="KW-0539">Nucleus</keyword>
<evidence type="ECO:0000256" key="1">
    <source>
        <dbReference type="ARBA" id="ARBA00004123"/>
    </source>
</evidence>
<feature type="region of interest" description="Disordered" evidence="6">
    <location>
        <begin position="516"/>
        <end position="544"/>
    </location>
</feature>
<feature type="compositionally biased region" description="Polar residues" evidence="6">
    <location>
        <begin position="238"/>
        <end position="251"/>
    </location>
</feature>
<feature type="region of interest" description="Disordered" evidence="6">
    <location>
        <begin position="464"/>
        <end position="487"/>
    </location>
</feature>
<evidence type="ECO:0000256" key="6">
    <source>
        <dbReference type="SAM" id="MobiDB-lite"/>
    </source>
</evidence>
<dbReference type="GO" id="GO:0000493">
    <property type="term" value="P:box H/ACA snoRNP assembly"/>
    <property type="evidence" value="ECO:0007669"/>
    <property type="project" value="InterPro"/>
</dbReference>
<comment type="caution">
    <text evidence="7">The sequence shown here is derived from an EMBL/GenBank/DDBJ whole genome shotgun (WGS) entry which is preliminary data.</text>
</comment>
<evidence type="ECO:0000256" key="4">
    <source>
        <dbReference type="ARBA" id="ARBA00022884"/>
    </source>
</evidence>
<dbReference type="Gene3D" id="2.40.10.230">
    <property type="entry name" value="Probable tRNA pseudouridine synthase domain"/>
    <property type="match status" value="1"/>
</dbReference>
<evidence type="ECO:0000256" key="3">
    <source>
        <dbReference type="ARBA" id="ARBA00022552"/>
    </source>
</evidence>
<feature type="compositionally biased region" description="Basic and acidic residues" evidence="6">
    <location>
        <begin position="262"/>
        <end position="274"/>
    </location>
</feature>
<dbReference type="InterPro" id="IPR038664">
    <property type="entry name" value="Gar1/Naf1_Cbf5-bd_sf"/>
</dbReference>
<keyword evidence="4" id="KW-0694">RNA-binding</keyword>
<dbReference type="GO" id="GO:0005732">
    <property type="term" value="C:sno(s)RNA-containing ribonucleoprotein complex"/>
    <property type="evidence" value="ECO:0007669"/>
    <property type="project" value="InterPro"/>
</dbReference>
<sequence length="828" mass="88573">MSPAEHLRPFDPPLGFPPPPCKKWPPPPSLTPYTSTTSPFPPSRPETSRLAAAMAASWATSASSLTDQDDPFLHSPSFVDDDPSSYLLYPPGFGPVEDCLPLPPSPGHDPPLLLPGETGATGLPDNPYGFGLKGGDLELDGNTWAEMELGEGSGESQAGGLPPDALSDRFCFVGTWDWDDVPMFSRSPHCGSGDGFSPVKRGFDAGVLTPYDVDARSSGCSVAGMGKELAAVREEDVTGTTESPVLTTQSKAEADDVAETSSRGDRFSKCDERGSSSSGFSSSPPPILAPSIGEQNSGGGRDFQGDDDNKEEGDDGKGKKMDEVSDFEEGEIRTRDHEVVVDGSTDRDVVSAVEEPSWSLDELQIIGNRVIVEGIQKPSPLISKGSLLWITKTSAPLGPIDEVVGAGRNPCFVVSYKSVEEVPAGISEGASVSFVIFDDPRLHKEALSDEMKFPGVQKEAELIRPPPHQANGGRETGRLRNEESLESRSLLSEYKGKAQFNMVSGGLQRDTQRLAPCASSTVPPVEHPPHLPTHPQAMPQPPYVPKSMQAPPWVSHIPGRLKQPPCQPCVRDQLQAGAPSPLHCWNPTKYYQAPPFLGTSSGGSLPAGLLGSGQVCPGGPHIVHSVPHGGQPDGPIGVLELQNLLSNAAWASHRSSHQQFDNDLPIMLPGNGMPCHHPQDVHAFHDRHHNQTFPHFATTDGITFEHHCCHSLGMPTDTSCRQGGLSHHPAYDSLRCLGSTGHGVFFQAPPGHTSAYKRVVLGAPSGNQNLTEVEPAYGQGWRWDFLVVLSKNSIQSHGQPDSTLGNPSGDDWQPGIEVIVCSKMKTRD</sequence>
<dbReference type="EMBL" id="NMUH01000490">
    <property type="protein sequence ID" value="MQL80112.1"/>
    <property type="molecule type" value="Genomic_DNA"/>
</dbReference>
<evidence type="ECO:0000313" key="7">
    <source>
        <dbReference type="EMBL" id="MQL80112.1"/>
    </source>
</evidence>
<feature type="compositionally biased region" description="Basic and acidic residues" evidence="6">
    <location>
        <begin position="475"/>
        <end position="486"/>
    </location>
</feature>
<keyword evidence="8" id="KW-1185">Reference proteome</keyword>
<dbReference type="PANTHER" id="PTHR31633:SF1">
    <property type="entry name" value="H_ACA RIBONUCLEOPROTEIN COMPLEX NON-CORE SUBUNIT NAF1"/>
    <property type="match status" value="1"/>
</dbReference>